<dbReference type="EnsemblPlants" id="TraesCS5A02G061300.1">
    <property type="protein sequence ID" value="TraesCS5A02G061300.1"/>
    <property type="gene ID" value="TraesCS5A02G061300"/>
</dbReference>
<reference evidence="1" key="2">
    <citation type="submission" date="2018-10" db="UniProtKB">
        <authorList>
            <consortium name="EnsemblPlants"/>
        </authorList>
    </citation>
    <scope>IDENTIFICATION</scope>
</reference>
<protein>
    <recommendedName>
        <fullName evidence="3">F-box associated domain-containing protein</fullName>
    </recommendedName>
</protein>
<dbReference type="OMA" id="MVEECHW"/>
<dbReference type="Gramene" id="TraesJUL5A03G02608920.1">
    <property type="protein sequence ID" value="TraesJUL5A03G02608920.1"/>
    <property type="gene ID" value="TraesJUL5A03G02608920"/>
</dbReference>
<dbReference type="Gramene" id="TraesCS5A02G061300.1">
    <property type="protein sequence ID" value="TraesCS5A02G061300.1"/>
    <property type="gene ID" value="TraesCS5A02G061300"/>
</dbReference>
<dbReference type="Gramene" id="TraesCLE_scaffold_111428_01G000300.1">
    <property type="protein sequence ID" value="TraesCLE_scaffold_111428_01G000300.1"/>
    <property type="gene ID" value="TraesCLE_scaffold_111428_01G000300"/>
</dbReference>
<dbReference type="GeneID" id="123106594"/>
<dbReference type="Proteomes" id="UP000019116">
    <property type="component" value="Chromosome 5A"/>
</dbReference>
<reference evidence="1" key="1">
    <citation type="submission" date="2018-08" db="EMBL/GenBank/DDBJ databases">
        <authorList>
            <person name="Rossello M."/>
        </authorList>
    </citation>
    <scope>NUCLEOTIDE SEQUENCE [LARGE SCALE GENOMIC DNA]</scope>
    <source>
        <strain evidence="1">cv. Chinese Spring</strain>
    </source>
</reference>
<dbReference type="Gramene" id="TraesARI5A03G02630090.1">
    <property type="protein sequence ID" value="TraesARI5A03G02630090.1"/>
    <property type="gene ID" value="TraesARI5A03G02630090"/>
</dbReference>
<dbReference type="RefSeq" id="XP_044384637.1">
    <property type="nucleotide sequence ID" value="XM_044528702.1"/>
</dbReference>
<dbReference type="PANTHER" id="PTHR34591:SF55">
    <property type="entry name" value="F-BOX DOMAIN-CONTAINING PROTEIN"/>
    <property type="match status" value="1"/>
</dbReference>
<dbReference type="OrthoDB" id="584913at2759"/>
<accession>A0A3B6KCX3</accession>
<sequence length="348" mass="41199">MVSPYYEVFMTPHLDDYHSEDEVDPSMEESEWPPSQLKIYVFSSKSGCWKEKYFFRQGGATGIVSERHMGYKRSNGVYYRGALYVLCSVYLIMRISLSDNTYSVIKPPVMDTRAHDYPCVEIVRSKKGVYFVAFDRYWPQRKCWLGVWILNESCGQMGWMLKHDKDLKHALAHHRYCGRLHWILEDINYNLFCSSSFLEGNKKATTEEIFEWNSDDDVENENLVKHCCLEDNKKAIIEKKLDWKYNNRNVVNNCDMVEECHWGEEHYDDSYDGDIEILGFHPYKEIVFLSSTPEWTALAYHLNGFKIEELGNIYPNDYGHFKQLSNEQERIKSFPYTPCWIEELTRNN</sequence>
<gene>
    <name evidence="1" type="primary">LOC123106594</name>
</gene>
<dbReference type="AlphaFoldDB" id="A0A3B6KCX3"/>
<proteinExistence type="predicted"/>
<dbReference type="PANTHER" id="PTHR34591">
    <property type="entry name" value="OS03G0653100 PROTEIN-RELATED"/>
    <property type="match status" value="1"/>
</dbReference>
<keyword evidence="2" id="KW-1185">Reference proteome</keyword>
<evidence type="ECO:0008006" key="3">
    <source>
        <dbReference type="Google" id="ProtNLM"/>
    </source>
</evidence>
<dbReference type="Gramene" id="TraesCS5A03G0156000.1">
    <property type="protein sequence ID" value="TraesCS5A03G0156000.1.CDS"/>
    <property type="gene ID" value="TraesCS5A03G0156000"/>
</dbReference>
<dbReference type="Gramene" id="TraesROB_scaffold_099809_01G000300.1">
    <property type="protein sequence ID" value="TraesROB_scaffold_099809_01G000300.1"/>
    <property type="gene ID" value="TraesROB_scaffold_099809_01G000300"/>
</dbReference>
<evidence type="ECO:0000313" key="1">
    <source>
        <dbReference type="EnsemblPlants" id="TraesCS5A02G061300.1"/>
    </source>
</evidence>
<evidence type="ECO:0000313" key="2">
    <source>
        <dbReference type="Proteomes" id="UP000019116"/>
    </source>
</evidence>
<name>A0A3B6KCX3_WHEAT</name>
<organism evidence="1">
    <name type="scientific">Triticum aestivum</name>
    <name type="common">Wheat</name>
    <dbReference type="NCBI Taxonomy" id="4565"/>
    <lineage>
        <taxon>Eukaryota</taxon>
        <taxon>Viridiplantae</taxon>
        <taxon>Streptophyta</taxon>
        <taxon>Embryophyta</taxon>
        <taxon>Tracheophyta</taxon>
        <taxon>Spermatophyta</taxon>
        <taxon>Magnoliopsida</taxon>
        <taxon>Liliopsida</taxon>
        <taxon>Poales</taxon>
        <taxon>Poaceae</taxon>
        <taxon>BOP clade</taxon>
        <taxon>Pooideae</taxon>
        <taxon>Triticodae</taxon>
        <taxon>Triticeae</taxon>
        <taxon>Triticinae</taxon>
        <taxon>Triticum</taxon>
    </lineage>
</organism>